<reference evidence="3" key="1">
    <citation type="submission" date="2017-02" db="UniProtKB">
        <authorList>
            <consortium name="WormBaseParasite"/>
        </authorList>
    </citation>
    <scope>IDENTIFICATION</scope>
</reference>
<organism evidence="2 3">
    <name type="scientific">Ascaris lumbricoides</name>
    <name type="common">Giant roundworm</name>
    <dbReference type="NCBI Taxonomy" id="6252"/>
    <lineage>
        <taxon>Eukaryota</taxon>
        <taxon>Metazoa</taxon>
        <taxon>Ecdysozoa</taxon>
        <taxon>Nematoda</taxon>
        <taxon>Chromadorea</taxon>
        <taxon>Rhabditida</taxon>
        <taxon>Spirurina</taxon>
        <taxon>Ascaridomorpha</taxon>
        <taxon>Ascaridoidea</taxon>
        <taxon>Ascarididae</taxon>
        <taxon>Ascaris</taxon>
    </lineage>
</organism>
<dbReference type="Proteomes" id="UP000036681">
    <property type="component" value="Unplaced"/>
</dbReference>
<feature type="compositionally biased region" description="Low complexity" evidence="1">
    <location>
        <begin position="57"/>
        <end position="67"/>
    </location>
</feature>
<proteinExistence type="predicted"/>
<dbReference type="AlphaFoldDB" id="A0A0M3HHK0"/>
<dbReference type="WBParaSite" id="ALUE_0000099501-mRNA-1">
    <property type="protein sequence ID" value="ALUE_0000099501-mRNA-1"/>
    <property type="gene ID" value="ALUE_0000099501"/>
</dbReference>
<name>A0A0M3HHK0_ASCLU</name>
<evidence type="ECO:0000256" key="1">
    <source>
        <dbReference type="SAM" id="MobiDB-lite"/>
    </source>
</evidence>
<feature type="region of interest" description="Disordered" evidence="1">
    <location>
        <begin position="31"/>
        <end position="67"/>
    </location>
</feature>
<accession>A0A0M3HHK0</accession>
<feature type="compositionally biased region" description="Basic and acidic residues" evidence="1">
    <location>
        <begin position="31"/>
        <end position="44"/>
    </location>
</feature>
<sequence>MRFILILPRKVVDVPSAVLAELVRRSMSIERPRLPSPTNERDPRGSAPDLRINADESASPTQSSLPLPTTTVHAVDIVVAHSTPTSNTPDLRRRLSDTSVEEVNSLPLCFFPVAILFNRYPHRNLMSLGQIFDVHFYLSLVRFLVVLEVFFSHLSNAFSCEEYVVNSDRSLTFYTRNVM</sequence>
<keyword evidence="2" id="KW-1185">Reference proteome</keyword>
<protein>
    <submittedName>
        <fullName evidence="3">Uncharacterized protein</fullName>
    </submittedName>
</protein>
<evidence type="ECO:0000313" key="2">
    <source>
        <dbReference type="Proteomes" id="UP000036681"/>
    </source>
</evidence>
<evidence type="ECO:0000313" key="3">
    <source>
        <dbReference type="WBParaSite" id="ALUE_0000099501-mRNA-1"/>
    </source>
</evidence>